<accession>I6FA14</accession>
<sequence length="108" mass="12460">MITDQLASFPQLNGYIWAWRDISGVEAVRTWVQDQIQDDEAFLKLLLQLCYHGLSSTEGRFTALKLSNLADFFGEPDQIKERIENIRKAGPLAEMAKQVETSIRRNRF</sequence>
<proteinExistence type="predicted"/>
<reference evidence="1 2" key="1">
    <citation type="submission" date="2012-03" db="EMBL/GenBank/DDBJ databases">
        <authorList>
            <person name="Rasko D."/>
            <person name="Redman J."/>
            <person name="Daugherty S.C."/>
            <person name="Tallon L."/>
            <person name="Sadzewicz L."/>
            <person name="Jones K."/>
            <person name="Santana-Cruz I."/>
            <person name="Liu X."/>
        </authorList>
    </citation>
    <scope>NUCLEOTIDE SEQUENCE [LARGE SCALE GENOMIC DNA]</scope>
    <source>
        <strain evidence="1 2">4444-74</strain>
    </source>
</reference>
<dbReference type="RefSeq" id="WP_005003105.1">
    <property type="nucleotide sequence ID" value="NZ_AKNB01000011.1"/>
</dbReference>
<evidence type="ECO:0000313" key="2">
    <source>
        <dbReference type="Proteomes" id="UP000004199"/>
    </source>
</evidence>
<comment type="caution">
    <text evidence="1">The sequence shown here is derived from an EMBL/GenBank/DDBJ whole genome shotgun (WGS) entry which is preliminary data.</text>
</comment>
<dbReference type="Proteomes" id="UP000004199">
    <property type="component" value="Unassembled WGS sequence"/>
</dbReference>
<organism evidence="1 2">
    <name type="scientific">Shigella boydii 4444-74</name>
    <dbReference type="NCBI Taxonomy" id="766140"/>
    <lineage>
        <taxon>Bacteria</taxon>
        <taxon>Pseudomonadati</taxon>
        <taxon>Pseudomonadota</taxon>
        <taxon>Gammaproteobacteria</taxon>
        <taxon>Enterobacterales</taxon>
        <taxon>Enterobacteriaceae</taxon>
        <taxon>Shigella</taxon>
    </lineage>
</organism>
<protein>
    <submittedName>
        <fullName evidence="1">Putative PifA</fullName>
    </submittedName>
</protein>
<dbReference type="AlphaFoldDB" id="I6FA14"/>
<dbReference type="EMBL" id="AKNB01000011">
    <property type="protein sequence ID" value="EIQ53106.1"/>
    <property type="molecule type" value="Genomic_DNA"/>
</dbReference>
<gene>
    <name evidence="1" type="ORF">SB444474_5343</name>
</gene>
<evidence type="ECO:0000313" key="1">
    <source>
        <dbReference type="EMBL" id="EIQ53106.1"/>
    </source>
</evidence>
<name>I6FA14_SHIBO</name>